<dbReference type="InterPro" id="IPR013763">
    <property type="entry name" value="Cyclin-like_dom"/>
</dbReference>
<feature type="region of interest" description="Disordered" evidence="6">
    <location>
        <begin position="489"/>
        <end position="511"/>
    </location>
</feature>
<dbReference type="GO" id="GO:0051301">
    <property type="term" value="P:cell division"/>
    <property type="evidence" value="ECO:0007669"/>
    <property type="project" value="UniProtKB-KW"/>
</dbReference>
<protein>
    <recommendedName>
        <fullName evidence="11">Cyclin N-terminal domain-containing protein</fullName>
    </recommendedName>
</protein>
<dbReference type="InterPro" id="IPR039361">
    <property type="entry name" value="Cyclin"/>
</dbReference>
<dbReference type="GO" id="GO:0010332">
    <property type="term" value="P:response to gamma radiation"/>
    <property type="evidence" value="ECO:0007669"/>
    <property type="project" value="UniProtKB-ARBA"/>
</dbReference>
<dbReference type="Gene3D" id="1.10.472.10">
    <property type="entry name" value="Cyclin-like"/>
    <property type="match status" value="2"/>
</dbReference>
<dbReference type="CDD" id="cd20567">
    <property type="entry name" value="CYCLIN_AtCycB-like_rpt1"/>
    <property type="match status" value="1"/>
</dbReference>
<keyword evidence="2" id="KW-0132">Cell division</keyword>
<gene>
    <name evidence="9" type="ORF">QYE76_036990</name>
</gene>
<keyword evidence="4" id="KW-0131">Cell cycle</keyword>
<dbReference type="InterPro" id="IPR006671">
    <property type="entry name" value="Cyclin_N"/>
</dbReference>
<feature type="domain" description="Cyclin C-terminal" evidence="8">
    <location>
        <begin position="296"/>
        <end position="413"/>
    </location>
</feature>
<evidence type="ECO:0000313" key="10">
    <source>
        <dbReference type="Proteomes" id="UP001231189"/>
    </source>
</evidence>
<comment type="caution">
    <text evidence="9">The sequence shown here is derived from an EMBL/GenBank/DDBJ whole genome shotgun (WGS) entry which is preliminary data.</text>
</comment>
<dbReference type="InterPro" id="IPR004367">
    <property type="entry name" value="Cyclin_C-dom"/>
</dbReference>
<evidence type="ECO:0008006" key="11">
    <source>
        <dbReference type="Google" id="ProtNLM"/>
    </source>
</evidence>
<proteinExistence type="inferred from homology"/>
<keyword evidence="10" id="KW-1185">Reference proteome</keyword>
<dbReference type="Proteomes" id="UP001231189">
    <property type="component" value="Unassembled WGS sequence"/>
</dbReference>
<dbReference type="CDD" id="cd20511">
    <property type="entry name" value="CYCLIN_AtCycB-like_rpt2"/>
    <property type="match status" value="1"/>
</dbReference>
<evidence type="ECO:0000256" key="6">
    <source>
        <dbReference type="SAM" id="MobiDB-lite"/>
    </source>
</evidence>
<dbReference type="PROSITE" id="PS00292">
    <property type="entry name" value="CYCLINS"/>
    <property type="match status" value="1"/>
</dbReference>
<name>A0AAD8R3X3_LOLMU</name>
<feature type="domain" description="Cyclin-like" evidence="7">
    <location>
        <begin position="203"/>
        <end position="287"/>
    </location>
</feature>
<evidence type="ECO:0000259" key="7">
    <source>
        <dbReference type="SMART" id="SM00385"/>
    </source>
</evidence>
<organism evidence="9 10">
    <name type="scientific">Lolium multiflorum</name>
    <name type="common">Italian ryegrass</name>
    <name type="synonym">Lolium perenne subsp. multiflorum</name>
    <dbReference type="NCBI Taxonomy" id="4521"/>
    <lineage>
        <taxon>Eukaryota</taxon>
        <taxon>Viridiplantae</taxon>
        <taxon>Streptophyta</taxon>
        <taxon>Embryophyta</taxon>
        <taxon>Tracheophyta</taxon>
        <taxon>Spermatophyta</taxon>
        <taxon>Magnoliopsida</taxon>
        <taxon>Liliopsida</taxon>
        <taxon>Poales</taxon>
        <taxon>Poaceae</taxon>
        <taxon>BOP clade</taxon>
        <taxon>Pooideae</taxon>
        <taxon>Poodae</taxon>
        <taxon>Poeae</taxon>
        <taxon>Poeae Chloroplast Group 2 (Poeae type)</taxon>
        <taxon>Loliodinae</taxon>
        <taxon>Loliinae</taxon>
        <taxon>Lolium</taxon>
    </lineage>
</organism>
<dbReference type="InterPro" id="IPR036915">
    <property type="entry name" value="Cyclin-like_sf"/>
</dbReference>
<evidence type="ECO:0000256" key="5">
    <source>
        <dbReference type="RuleBase" id="RU000383"/>
    </source>
</evidence>
<keyword evidence="3 5" id="KW-0195">Cyclin</keyword>
<comment type="similarity">
    <text evidence="1">Belongs to the cyclin family. Cyclin AB subfamily.</text>
</comment>
<accession>A0AAD8R3X3</accession>
<sequence length="536" mass="58713">MENRVRSESRSTMEGVKFGSEAAAAANTNRRALRDIKNIIGAPHQHLAVSKKPSAADAKNQAAGFAGHRPVTRKFAATLATQPANAPLAPIGSERPKRNAETAFHAPSDMECTKASDDLSVQHLSDMDEMMTNELKEIDMEDSEEEVAPDIDSCDAGNSLAVVEYVDEIYSFYRRSEDLSCVSPSYMSHQTDINEKMRGILIDWLIEVHYKLELLGETLFLTVNIIDRYLARENVVRKKLQLVGVTAMLLACKYEEVSVPVVEDLILICDRAYTRADILEMERTIVDRLEFDMSVPTPYCFMRRFLKAAKSDKKLELLAFFIIELSLVDYGMLKFQPSMLAAAAIYTAQCTINGFKSWNKCCELHTKYSEEQLMDCSRMMVELHQGAAHGKLTGVHRKYSTFKYGCAAKSEPAYYFYFFFDDGPVSSSSSRWCFLLVTSSEEAVSAPDVSESSSSSSVLAGCALALAALAFASATAAAASSLSSYSASSSTPSHSSSLSSGGGESSPLLGVPALSHQWHQPAGFPSLEVSDGSSKM</sequence>
<dbReference type="FunFam" id="1.10.472.10:FF:000032">
    <property type="entry name" value="G2/mitotic-specific cyclin-1"/>
    <property type="match status" value="1"/>
</dbReference>
<evidence type="ECO:0000256" key="1">
    <source>
        <dbReference type="ARBA" id="ARBA00006955"/>
    </source>
</evidence>
<evidence type="ECO:0000256" key="4">
    <source>
        <dbReference type="ARBA" id="ARBA00023306"/>
    </source>
</evidence>
<feature type="domain" description="Cyclin-like" evidence="7">
    <location>
        <begin position="300"/>
        <end position="382"/>
    </location>
</feature>
<dbReference type="SMART" id="SM00385">
    <property type="entry name" value="CYCLIN"/>
    <property type="match status" value="2"/>
</dbReference>
<evidence type="ECO:0000256" key="3">
    <source>
        <dbReference type="ARBA" id="ARBA00023127"/>
    </source>
</evidence>
<dbReference type="PANTHER" id="PTHR10177">
    <property type="entry name" value="CYCLINS"/>
    <property type="match status" value="1"/>
</dbReference>
<reference evidence="9" key="1">
    <citation type="submission" date="2023-07" db="EMBL/GenBank/DDBJ databases">
        <title>A chromosome-level genome assembly of Lolium multiflorum.</title>
        <authorList>
            <person name="Chen Y."/>
            <person name="Copetti D."/>
            <person name="Kolliker R."/>
            <person name="Studer B."/>
        </authorList>
    </citation>
    <scope>NUCLEOTIDE SEQUENCE</scope>
    <source>
        <strain evidence="9">02402/16</strain>
        <tissue evidence="9">Leaf</tissue>
    </source>
</reference>
<evidence type="ECO:0000256" key="2">
    <source>
        <dbReference type="ARBA" id="ARBA00022618"/>
    </source>
</evidence>
<dbReference type="SUPFAM" id="SSF47954">
    <property type="entry name" value="Cyclin-like"/>
    <property type="match status" value="2"/>
</dbReference>
<dbReference type="AlphaFoldDB" id="A0AAD8R3X3"/>
<evidence type="ECO:0000259" key="8">
    <source>
        <dbReference type="SMART" id="SM01332"/>
    </source>
</evidence>
<dbReference type="EMBL" id="JAUUTY010000007">
    <property type="protein sequence ID" value="KAK1613317.1"/>
    <property type="molecule type" value="Genomic_DNA"/>
</dbReference>
<dbReference type="InterPro" id="IPR048258">
    <property type="entry name" value="Cyclins_cyclin-box"/>
</dbReference>
<dbReference type="Pfam" id="PF00134">
    <property type="entry name" value="Cyclin_N"/>
    <property type="match status" value="1"/>
</dbReference>
<evidence type="ECO:0000313" key="9">
    <source>
        <dbReference type="EMBL" id="KAK1613317.1"/>
    </source>
</evidence>
<dbReference type="SMART" id="SM01332">
    <property type="entry name" value="Cyclin_C"/>
    <property type="match status" value="1"/>
</dbReference>
<dbReference type="Pfam" id="PF02984">
    <property type="entry name" value="Cyclin_C"/>
    <property type="match status" value="1"/>
</dbReference>